<evidence type="ECO:0000313" key="7">
    <source>
        <dbReference type="EMBL" id="EME32386.1"/>
    </source>
</evidence>
<dbReference type="SUPFAM" id="SSF53756">
    <property type="entry name" value="UDP-Glycosyltransferase/glycogen phosphorylase"/>
    <property type="match status" value="1"/>
</dbReference>
<dbReference type="InterPro" id="IPR001503">
    <property type="entry name" value="Glyco_trans_10"/>
</dbReference>
<dbReference type="KEGG" id="gsl:Gasu_04740"/>
<dbReference type="Gramene" id="EME32386">
    <property type="protein sequence ID" value="EME32386"/>
    <property type="gene ID" value="Gasu_04740"/>
</dbReference>
<accession>M2W955</accession>
<dbReference type="STRING" id="130081.M2W955"/>
<comment type="subcellular location">
    <subcellularLocation>
        <location evidence="5">Golgi apparatus</location>
        <location evidence="5">Golgi stack membrane</location>
        <topology evidence="5">Single-pass type II membrane protein</topology>
    </subcellularLocation>
</comment>
<evidence type="ECO:0000259" key="6">
    <source>
        <dbReference type="Pfam" id="PF00852"/>
    </source>
</evidence>
<dbReference type="InterPro" id="IPR055270">
    <property type="entry name" value="Glyco_tran_10_C"/>
</dbReference>
<feature type="transmembrane region" description="Helical" evidence="5">
    <location>
        <begin position="26"/>
        <end position="46"/>
    </location>
</feature>
<organism evidence="7 8">
    <name type="scientific">Galdieria sulphuraria</name>
    <name type="common">Red alga</name>
    <dbReference type="NCBI Taxonomy" id="130081"/>
    <lineage>
        <taxon>Eukaryota</taxon>
        <taxon>Rhodophyta</taxon>
        <taxon>Bangiophyceae</taxon>
        <taxon>Galdieriales</taxon>
        <taxon>Galdieriaceae</taxon>
        <taxon>Galdieria</taxon>
    </lineage>
</organism>
<sequence>MTCFFNCFLQVFRQGLSFRGRRKLRYVVALLAVFLVLKYSFLLLLGKASVQKVETTGANSHNVIANASYVSYNSKKVVVVAYCKEDWAYKGLFELFNVSHKWWYFVLKEEPERADVIAHSPWGTCSGKYPNATKIFIDMEPNAHRGSEHSITVSTVKPAESSSNVLYIPYALWSFAERKAAVTTDLLRNLSYSEAEKKWKAKSWFAAFAARYCSRDNKLGETRTQFFDILSTKYKPVHALGNCRHNMDPPSRVDPPYDNNRDMVIQWYRPYKFSFCFENSQLTGYITEKLFNSFLADTIPIYWGAPNIDELVNTNAIIVCNEENNTFESCIKQIIALDSNSTLWIQKLQTPLFKGGALPSWLLWRTYSEQLLSMLAKFLDEK</sequence>
<dbReference type="RefSeq" id="XP_005708906.1">
    <property type="nucleotide sequence ID" value="XM_005708849.1"/>
</dbReference>
<evidence type="ECO:0000256" key="1">
    <source>
        <dbReference type="ARBA" id="ARBA00004922"/>
    </source>
</evidence>
<dbReference type="eggNOG" id="ENOG502SDD9">
    <property type="taxonomic scope" value="Eukaryota"/>
</dbReference>
<protein>
    <recommendedName>
        <fullName evidence="5">Fucosyltransferase</fullName>
        <ecNumber evidence="5">2.4.1.-</ecNumber>
    </recommendedName>
</protein>
<gene>
    <name evidence="7" type="ORF">Gasu_04740</name>
</gene>
<feature type="domain" description="Fucosyltransferase C-terminal" evidence="6">
    <location>
        <begin position="207"/>
        <end position="344"/>
    </location>
</feature>
<evidence type="ECO:0000256" key="4">
    <source>
        <dbReference type="ARBA" id="ARBA00022679"/>
    </source>
</evidence>
<dbReference type="AlphaFoldDB" id="M2W955"/>
<keyword evidence="3 5" id="KW-0328">Glycosyltransferase</keyword>
<proteinExistence type="inferred from homology"/>
<keyword evidence="5" id="KW-0333">Golgi apparatus</keyword>
<evidence type="ECO:0000256" key="2">
    <source>
        <dbReference type="ARBA" id="ARBA00008919"/>
    </source>
</evidence>
<dbReference type="EMBL" id="KB454486">
    <property type="protein sequence ID" value="EME32386.1"/>
    <property type="molecule type" value="Genomic_DNA"/>
</dbReference>
<evidence type="ECO:0000256" key="3">
    <source>
        <dbReference type="ARBA" id="ARBA00022676"/>
    </source>
</evidence>
<dbReference type="GO" id="GO:0046920">
    <property type="term" value="F:alpha-(1-&gt;3)-fucosyltransferase activity"/>
    <property type="evidence" value="ECO:0007669"/>
    <property type="project" value="TreeGrafter"/>
</dbReference>
<keyword evidence="5" id="KW-0472">Membrane</keyword>
<dbReference type="UniPathway" id="UPA00378"/>
<name>M2W955_GALSU</name>
<evidence type="ECO:0000256" key="5">
    <source>
        <dbReference type="RuleBase" id="RU003832"/>
    </source>
</evidence>
<keyword evidence="4 5" id="KW-0808">Transferase</keyword>
<dbReference type="Proteomes" id="UP000030680">
    <property type="component" value="Unassembled WGS sequence"/>
</dbReference>
<dbReference type="PANTHER" id="PTHR11929:SF194">
    <property type="entry name" value="ALPHA-(1,3)-FUCOSYLTRANSFERASE 10"/>
    <property type="match status" value="1"/>
</dbReference>
<keyword evidence="5" id="KW-1133">Transmembrane helix</keyword>
<dbReference type="EC" id="2.4.1.-" evidence="5"/>
<dbReference type="InterPro" id="IPR038577">
    <property type="entry name" value="GT10-like_C_sf"/>
</dbReference>
<dbReference type="GeneID" id="17090971"/>
<dbReference type="OrthoDB" id="427096at2759"/>
<evidence type="ECO:0000313" key="8">
    <source>
        <dbReference type="Proteomes" id="UP000030680"/>
    </source>
</evidence>
<comment type="pathway">
    <text evidence="1">Protein modification; protein glycosylation.</text>
</comment>
<dbReference type="PANTHER" id="PTHR11929">
    <property type="entry name" value="ALPHA- 1,3 -FUCOSYLTRANSFERASE"/>
    <property type="match status" value="1"/>
</dbReference>
<keyword evidence="5" id="KW-0812">Transmembrane</keyword>
<dbReference type="GO" id="GO:0032580">
    <property type="term" value="C:Golgi cisterna membrane"/>
    <property type="evidence" value="ECO:0007669"/>
    <property type="project" value="UniProtKB-SubCell"/>
</dbReference>
<dbReference type="Gene3D" id="3.40.50.11660">
    <property type="entry name" value="Glycosyl transferase family 10, C-terminal domain"/>
    <property type="match status" value="1"/>
</dbReference>
<comment type="similarity">
    <text evidence="2 5">Belongs to the glycosyltransferase 10 family.</text>
</comment>
<reference evidence="8" key="1">
    <citation type="journal article" date="2013" name="Science">
        <title>Gene transfer from bacteria and archaea facilitated evolution of an extremophilic eukaryote.</title>
        <authorList>
            <person name="Schonknecht G."/>
            <person name="Chen W.H."/>
            <person name="Ternes C.M."/>
            <person name="Barbier G.G."/>
            <person name="Shrestha R.P."/>
            <person name="Stanke M."/>
            <person name="Brautigam A."/>
            <person name="Baker B.J."/>
            <person name="Banfield J.F."/>
            <person name="Garavito R.M."/>
            <person name="Carr K."/>
            <person name="Wilkerson C."/>
            <person name="Rensing S.A."/>
            <person name="Gagneul D."/>
            <person name="Dickenson N.E."/>
            <person name="Oesterhelt C."/>
            <person name="Lercher M.J."/>
            <person name="Weber A.P."/>
        </authorList>
    </citation>
    <scope>NUCLEOTIDE SEQUENCE [LARGE SCALE GENOMIC DNA]</scope>
    <source>
        <strain evidence="8">074W</strain>
    </source>
</reference>
<dbReference type="Pfam" id="PF00852">
    <property type="entry name" value="Glyco_transf_10"/>
    <property type="match status" value="1"/>
</dbReference>
<keyword evidence="8" id="KW-1185">Reference proteome</keyword>